<sequence length="156" mass="17771">MRKYLEQVKEEWKRDQDLALRLEDKKEELNKGKQAEDDWRPRRGTGMDAQSHGKRTMLSLICSKKTLVAPWKYMIMPSQTLGGPGRTGTSAHGRTICRDARDGGSLKPSRGRTAEIAIYFEDLSHRQHISNTLRAVKRMLCGPPNRHFIQAGLELA</sequence>
<name>A0A1Y2A9Z3_9PLEO</name>
<comment type="caution">
    <text evidence="2">The sequence shown here is derived from an EMBL/GenBank/DDBJ whole genome shotgun (WGS) entry which is preliminary data.</text>
</comment>
<evidence type="ECO:0000313" key="3">
    <source>
        <dbReference type="Proteomes" id="UP000193144"/>
    </source>
</evidence>
<feature type="region of interest" description="Disordered" evidence="1">
    <location>
        <begin position="19"/>
        <end position="54"/>
    </location>
</feature>
<keyword evidence="3" id="KW-1185">Reference proteome</keyword>
<accession>A0A1Y2A9Z3</accession>
<dbReference type="AlphaFoldDB" id="A0A1Y2A9Z3"/>
<feature type="compositionally biased region" description="Basic and acidic residues" evidence="1">
    <location>
        <begin position="19"/>
        <end position="41"/>
    </location>
</feature>
<reference evidence="2 3" key="1">
    <citation type="submission" date="2016-07" db="EMBL/GenBank/DDBJ databases">
        <title>Pervasive Adenine N6-methylation of Active Genes in Fungi.</title>
        <authorList>
            <consortium name="DOE Joint Genome Institute"/>
            <person name="Mondo S.J."/>
            <person name="Dannebaum R.O."/>
            <person name="Kuo R.C."/>
            <person name="Labutti K."/>
            <person name="Haridas S."/>
            <person name="Kuo A."/>
            <person name="Salamov A."/>
            <person name="Ahrendt S.R."/>
            <person name="Lipzen A."/>
            <person name="Sullivan W."/>
            <person name="Andreopoulos W.B."/>
            <person name="Clum A."/>
            <person name="Lindquist E."/>
            <person name="Daum C."/>
            <person name="Ramamoorthy G.K."/>
            <person name="Gryganskyi A."/>
            <person name="Culley D."/>
            <person name="Magnuson J.K."/>
            <person name="James T.Y."/>
            <person name="O'Malley M.A."/>
            <person name="Stajich J.E."/>
            <person name="Spatafora J.W."/>
            <person name="Visel A."/>
            <person name="Grigoriev I.V."/>
        </authorList>
    </citation>
    <scope>NUCLEOTIDE SEQUENCE [LARGE SCALE GENOMIC DNA]</scope>
    <source>
        <strain evidence="2 3">CBS 115471</strain>
    </source>
</reference>
<protein>
    <submittedName>
        <fullName evidence="2">Uncharacterized protein</fullName>
    </submittedName>
</protein>
<proteinExistence type="predicted"/>
<evidence type="ECO:0000313" key="2">
    <source>
        <dbReference type="EMBL" id="ORY19137.1"/>
    </source>
</evidence>
<organism evidence="2 3">
    <name type="scientific">Clohesyomyces aquaticus</name>
    <dbReference type="NCBI Taxonomy" id="1231657"/>
    <lineage>
        <taxon>Eukaryota</taxon>
        <taxon>Fungi</taxon>
        <taxon>Dikarya</taxon>
        <taxon>Ascomycota</taxon>
        <taxon>Pezizomycotina</taxon>
        <taxon>Dothideomycetes</taxon>
        <taxon>Pleosporomycetidae</taxon>
        <taxon>Pleosporales</taxon>
        <taxon>Lindgomycetaceae</taxon>
        <taxon>Clohesyomyces</taxon>
    </lineage>
</organism>
<dbReference type="EMBL" id="MCFA01000003">
    <property type="protein sequence ID" value="ORY19137.1"/>
    <property type="molecule type" value="Genomic_DNA"/>
</dbReference>
<dbReference type="Proteomes" id="UP000193144">
    <property type="component" value="Unassembled WGS sequence"/>
</dbReference>
<evidence type="ECO:0000256" key="1">
    <source>
        <dbReference type="SAM" id="MobiDB-lite"/>
    </source>
</evidence>
<gene>
    <name evidence="2" type="ORF">BCR34DRAFT_595579</name>
</gene>